<dbReference type="Proteomes" id="UP000034539">
    <property type="component" value="Unassembled WGS sequence"/>
</dbReference>
<keyword evidence="7 8" id="KW-0472">Membrane</keyword>
<evidence type="ECO:0000256" key="1">
    <source>
        <dbReference type="ARBA" id="ARBA00004651"/>
    </source>
</evidence>
<sequence length="413" mass="46625">MISQSGDDLQGNEVRIFPGFVIIFVLALTLRLVFWSLIVTHPERMLSPDSSAYNALALNILSGKGFLLDSNSPYYWYSLLRTPVYPLFLSTVYLLSGENYIWVGFVQSVLSSLISALTFLIGQRLFGRRAGFIAGLLSAFGLLSIIYSLMILSDILFTIMLVSCLWCTIEFWIQGTTRWLLMSAVLLGIAILCRPIAFYYTFFLLIMAIVGSKQKLLQGVKNVAVFIFVVVLIVGSWIVHNWIVFKVPVISGISSYNLVYYNAASLVADMRGVDRLTAVKELDDRLNERFNSMGINDGRKASWAQVLAAWRYVGRKVILQLPGRYIALHLRSDIKSLRSGSDEIFNLLDHHPREHGTLQVLRDKGLFSAIQHYRKELIWPENVSHISTALLWIAYAFSLLGVAALVHKKQFVL</sequence>
<evidence type="ECO:0000259" key="9">
    <source>
        <dbReference type="Pfam" id="PF13231"/>
    </source>
</evidence>
<feature type="non-terminal residue" evidence="10">
    <location>
        <position position="413"/>
    </location>
</feature>
<dbReference type="PANTHER" id="PTHR33908">
    <property type="entry name" value="MANNOSYLTRANSFERASE YKCB-RELATED"/>
    <property type="match status" value="1"/>
</dbReference>
<evidence type="ECO:0000313" key="11">
    <source>
        <dbReference type="Proteomes" id="UP000034539"/>
    </source>
</evidence>
<dbReference type="InterPro" id="IPR050297">
    <property type="entry name" value="LipidA_mod_glycosyltrf_83"/>
</dbReference>
<proteinExistence type="predicted"/>
<dbReference type="PANTHER" id="PTHR33908:SF11">
    <property type="entry name" value="MEMBRANE PROTEIN"/>
    <property type="match status" value="1"/>
</dbReference>
<reference evidence="10 11" key="1">
    <citation type="journal article" date="2015" name="Nature">
        <title>rRNA introns, odd ribosomes, and small enigmatic genomes across a large radiation of phyla.</title>
        <authorList>
            <person name="Brown C.T."/>
            <person name="Hug L.A."/>
            <person name="Thomas B.C."/>
            <person name="Sharon I."/>
            <person name="Castelle C.J."/>
            <person name="Singh A."/>
            <person name="Wilkins M.J."/>
            <person name="Williams K.H."/>
            <person name="Banfield J.F."/>
        </authorList>
    </citation>
    <scope>NUCLEOTIDE SEQUENCE [LARGE SCALE GENOMIC DNA]</scope>
</reference>
<keyword evidence="4 10" id="KW-0808">Transferase</keyword>
<comment type="caution">
    <text evidence="10">The sequence shown here is derived from an EMBL/GenBank/DDBJ whole genome shotgun (WGS) entry which is preliminary data.</text>
</comment>
<feature type="domain" description="Glycosyltransferase RgtA/B/C/D-like" evidence="9">
    <location>
        <begin position="82"/>
        <end position="237"/>
    </location>
</feature>
<feature type="transmembrane region" description="Helical" evidence="8">
    <location>
        <begin position="130"/>
        <end position="149"/>
    </location>
</feature>
<feature type="transmembrane region" description="Helical" evidence="8">
    <location>
        <begin position="100"/>
        <end position="121"/>
    </location>
</feature>
<evidence type="ECO:0000256" key="4">
    <source>
        <dbReference type="ARBA" id="ARBA00022679"/>
    </source>
</evidence>
<dbReference type="GO" id="GO:0016763">
    <property type="term" value="F:pentosyltransferase activity"/>
    <property type="evidence" value="ECO:0007669"/>
    <property type="project" value="TreeGrafter"/>
</dbReference>
<evidence type="ECO:0000256" key="7">
    <source>
        <dbReference type="ARBA" id="ARBA00023136"/>
    </source>
</evidence>
<evidence type="ECO:0000256" key="2">
    <source>
        <dbReference type="ARBA" id="ARBA00022475"/>
    </source>
</evidence>
<evidence type="ECO:0000256" key="5">
    <source>
        <dbReference type="ARBA" id="ARBA00022692"/>
    </source>
</evidence>
<name>A0A0G0PP75_9BACT</name>
<protein>
    <submittedName>
        <fullName evidence="10">Glycosyl transferase family protein</fullName>
    </submittedName>
</protein>
<evidence type="ECO:0000313" key="10">
    <source>
        <dbReference type="EMBL" id="KKR29979.1"/>
    </source>
</evidence>
<evidence type="ECO:0000256" key="8">
    <source>
        <dbReference type="SAM" id="Phobius"/>
    </source>
</evidence>
<dbReference type="Pfam" id="PF13231">
    <property type="entry name" value="PMT_2"/>
    <property type="match status" value="1"/>
</dbReference>
<comment type="subcellular location">
    <subcellularLocation>
        <location evidence="1">Cell membrane</location>
        <topology evidence="1">Multi-pass membrane protein</topology>
    </subcellularLocation>
</comment>
<evidence type="ECO:0000256" key="3">
    <source>
        <dbReference type="ARBA" id="ARBA00022676"/>
    </source>
</evidence>
<feature type="transmembrane region" description="Helical" evidence="8">
    <location>
        <begin position="155"/>
        <end position="173"/>
    </location>
</feature>
<feature type="transmembrane region" description="Helical" evidence="8">
    <location>
        <begin position="16"/>
        <end position="38"/>
    </location>
</feature>
<keyword evidence="3" id="KW-0328">Glycosyltransferase</keyword>
<dbReference type="GO" id="GO:0009103">
    <property type="term" value="P:lipopolysaccharide biosynthetic process"/>
    <property type="evidence" value="ECO:0007669"/>
    <property type="project" value="UniProtKB-ARBA"/>
</dbReference>
<feature type="transmembrane region" description="Helical" evidence="8">
    <location>
        <begin position="223"/>
        <end position="245"/>
    </location>
</feature>
<dbReference type="AlphaFoldDB" id="A0A0G0PP75"/>
<keyword evidence="6 8" id="KW-1133">Transmembrane helix</keyword>
<feature type="transmembrane region" description="Helical" evidence="8">
    <location>
        <begin position="74"/>
        <end position="94"/>
    </location>
</feature>
<gene>
    <name evidence="10" type="ORF">UT63_C0110G0005</name>
</gene>
<accession>A0A0G0PP75</accession>
<keyword evidence="5 8" id="KW-0812">Transmembrane</keyword>
<dbReference type="InterPro" id="IPR038731">
    <property type="entry name" value="RgtA/B/C-like"/>
</dbReference>
<evidence type="ECO:0000256" key="6">
    <source>
        <dbReference type="ARBA" id="ARBA00022989"/>
    </source>
</evidence>
<feature type="transmembrane region" description="Helical" evidence="8">
    <location>
        <begin position="383"/>
        <end position="406"/>
    </location>
</feature>
<dbReference type="GO" id="GO:0005886">
    <property type="term" value="C:plasma membrane"/>
    <property type="evidence" value="ECO:0007669"/>
    <property type="project" value="UniProtKB-SubCell"/>
</dbReference>
<organism evidence="10 11">
    <name type="scientific">Candidatus Gottesmanbacteria bacterium GW2011_GWC2_39_8</name>
    <dbReference type="NCBI Taxonomy" id="1618450"/>
    <lineage>
        <taxon>Bacteria</taxon>
        <taxon>Candidatus Gottesmaniibacteriota</taxon>
    </lineage>
</organism>
<dbReference type="EMBL" id="LBXN01000110">
    <property type="protein sequence ID" value="KKR29979.1"/>
    <property type="molecule type" value="Genomic_DNA"/>
</dbReference>
<keyword evidence="2" id="KW-1003">Cell membrane</keyword>
<feature type="transmembrane region" description="Helical" evidence="8">
    <location>
        <begin position="185"/>
        <end position="211"/>
    </location>
</feature>